<dbReference type="InterPro" id="IPR027824">
    <property type="entry name" value="DUF4469"/>
</dbReference>
<protein>
    <submittedName>
        <fullName evidence="3">Uncharacterized protein</fullName>
    </submittedName>
</protein>
<dbReference type="Proteomes" id="UP000033035">
    <property type="component" value="Unassembled WGS sequence"/>
</dbReference>
<dbReference type="RefSeq" id="WP_028726820.1">
    <property type="nucleotide sequence ID" value="NZ_AUAE01000010.1"/>
</dbReference>
<dbReference type="PATRIC" id="fig|1203610.3.peg.3594"/>
<gene>
    <name evidence="3" type="ORF">HMPREF1536_03527</name>
</gene>
<sequence>MAEKTILTVDMYDNVLTEKANDFAGKVSITGTIHNTDIADRIVKARTEYRQETILNILGMADDIKVEAIAEGKSVVDGVGQWLLNFSGPLGGESPIFNSDLHKFGVTFTPGKALLKALKLLVPNFRVAKTGPVINGFTDSKTKSVNQILTPNAPGVINGAGLLLKGDDPSVGVYFTPDGADKTPVKVDLIVSNTTSQIIIQIPALPDGQYLLSITTQAGASYTLVKEPRTYQYPILLSVGSQPGGGEDDRPVIE</sequence>
<evidence type="ECO:0000313" key="4">
    <source>
        <dbReference type="Proteomes" id="UP000033035"/>
    </source>
</evidence>
<dbReference type="Gene3D" id="2.70.50.70">
    <property type="match status" value="1"/>
</dbReference>
<dbReference type="AlphaFoldDB" id="A0A0F5J7S6"/>
<dbReference type="CDD" id="cd13833">
    <property type="entry name" value="HU_IHF_like"/>
    <property type="match status" value="1"/>
</dbReference>
<organism evidence="3 4">
    <name type="scientific">Parabacteroides gordonii MS-1 = DSM 23371</name>
    <dbReference type="NCBI Taxonomy" id="1203610"/>
    <lineage>
        <taxon>Bacteria</taxon>
        <taxon>Pseudomonadati</taxon>
        <taxon>Bacteroidota</taxon>
        <taxon>Bacteroidia</taxon>
        <taxon>Bacteroidales</taxon>
        <taxon>Tannerellaceae</taxon>
        <taxon>Parabacteroides</taxon>
    </lineage>
</organism>
<evidence type="ECO:0000259" key="2">
    <source>
        <dbReference type="Pfam" id="PF14848"/>
    </source>
</evidence>
<keyword evidence="4" id="KW-1185">Reference proteome</keyword>
<dbReference type="Pfam" id="PF14848">
    <property type="entry name" value="HU-DNA_bdg"/>
    <property type="match status" value="1"/>
</dbReference>
<dbReference type="Pfam" id="PF14734">
    <property type="entry name" value="DUF4469"/>
    <property type="match status" value="1"/>
</dbReference>
<dbReference type="InterPro" id="IPR049893">
    <property type="entry name" value="Bvu_2165-like_IHF-HU-DNA_bdg"/>
</dbReference>
<evidence type="ECO:0000259" key="1">
    <source>
        <dbReference type="Pfam" id="PF14734"/>
    </source>
</evidence>
<feature type="domain" description="Bvu-2165-like IHF-HU-like DNA-binding" evidence="2">
    <location>
        <begin position="6"/>
        <end position="119"/>
    </location>
</feature>
<comment type="caution">
    <text evidence="3">The sequence shown here is derived from an EMBL/GenBank/DDBJ whole genome shotgun (WGS) entry which is preliminary data.</text>
</comment>
<dbReference type="CDD" id="cd12843">
    <property type="entry name" value="Bvu_2165_C_like"/>
    <property type="match status" value="1"/>
</dbReference>
<feature type="domain" description="DUF4469" evidence="1">
    <location>
        <begin position="134"/>
        <end position="231"/>
    </location>
</feature>
<dbReference type="HOGENOM" id="CLU_092785_0_0_10"/>
<name>A0A0F5J7S6_9BACT</name>
<evidence type="ECO:0000313" key="3">
    <source>
        <dbReference type="EMBL" id="KKB53946.1"/>
    </source>
</evidence>
<accession>A0A0F5J7S6</accession>
<reference evidence="3 4" key="1">
    <citation type="submission" date="2013-04" db="EMBL/GenBank/DDBJ databases">
        <title>The Genome Sequence of Parabacteroides gordonii DSM 23371.</title>
        <authorList>
            <consortium name="The Broad Institute Genomics Platform"/>
            <person name="Earl A."/>
            <person name="Ward D."/>
            <person name="Feldgarden M."/>
            <person name="Gevers D."/>
            <person name="Martens E."/>
            <person name="Sakamoto M."/>
            <person name="Benno Y."/>
            <person name="Suzuki N."/>
            <person name="Matsunaga N."/>
            <person name="Koshihara K."/>
            <person name="Seki M."/>
            <person name="Komiya H."/>
            <person name="Walker B."/>
            <person name="Young S."/>
            <person name="Zeng Q."/>
            <person name="Gargeya S."/>
            <person name="Fitzgerald M."/>
            <person name="Haas B."/>
            <person name="Abouelleil A."/>
            <person name="Allen A.W."/>
            <person name="Alvarado L."/>
            <person name="Arachchi H.M."/>
            <person name="Berlin A.M."/>
            <person name="Chapman S.B."/>
            <person name="Gainer-Dewar J."/>
            <person name="Goldberg J."/>
            <person name="Griggs A."/>
            <person name="Gujja S."/>
            <person name="Hansen M."/>
            <person name="Howarth C."/>
            <person name="Imamovic A."/>
            <person name="Ireland A."/>
            <person name="Larimer J."/>
            <person name="McCowan C."/>
            <person name="Murphy C."/>
            <person name="Pearson M."/>
            <person name="Poon T.W."/>
            <person name="Priest M."/>
            <person name="Roberts A."/>
            <person name="Saif S."/>
            <person name="Shea T."/>
            <person name="Sisk P."/>
            <person name="Sykes S."/>
            <person name="Wortman J."/>
            <person name="Nusbaum C."/>
            <person name="Birren B."/>
        </authorList>
    </citation>
    <scope>NUCLEOTIDE SEQUENCE [LARGE SCALE GENOMIC DNA]</scope>
    <source>
        <strain evidence="3 4">MS-1</strain>
    </source>
</reference>
<dbReference type="EMBL" id="AQHW01000017">
    <property type="protein sequence ID" value="KKB53946.1"/>
    <property type="molecule type" value="Genomic_DNA"/>
</dbReference>
<proteinExistence type="predicted"/>